<dbReference type="Proteomes" id="UP000462212">
    <property type="component" value="Unassembled WGS sequence"/>
</dbReference>
<gene>
    <name evidence="4" type="ORF">LSUB1_G004029</name>
</gene>
<sequence length="181" mass="19490">MSSTTTTTTPAPSQALLKRNPSLTPQQFSTHWYEKHAQLIVPFFLHCGVEYYAQIHAPLHFSPSPSPSPSSSSPPLSAEELAAWDGAAEAHLSEGLLAVLGGGSGQGQEWVMDYYREVVLVDELRFLVSNAGAHMRVLGAGSVGGETKVVIEGGKSVIEVGEAAWRVWREYEKRGRGEGGI</sequence>
<dbReference type="Gene3D" id="3.30.70.100">
    <property type="match status" value="1"/>
</dbReference>
<dbReference type="OrthoDB" id="3183782at2759"/>
<protein>
    <recommendedName>
        <fullName evidence="3">EthD domain-containing protein</fullName>
    </recommendedName>
</protein>
<name>A0A8H8RQD1_9HELO</name>
<evidence type="ECO:0000256" key="2">
    <source>
        <dbReference type="SAM" id="MobiDB-lite"/>
    </source>
</evidence>
<comment type="caution">
    <text evidence="4">The sequence shown here is derived from an EMBL/GenBank/DDBJ whole genome shotgun (WGS) entry which is preliminary data.</text>
</comment>
<evidence type="ECO:0000313" key="4">
    <source>
        <dbReference type="EMBL" id="TVY39222.1"/>
    </source>
</evidence>
<dbReference type="InterPro" id="IPR009799">
    <property type="entry name" value="EthD_dom"/>
</dbReference>
<organism evidence="4 5">
    <name type="scientific">Lachnellula subtilissima</name>
    <dbReference type="NCBI Taxonomy" id="602034"/>
    <lineage>
        <taxon>Eukaryota</taxon>
        <taxon>Fungi</taxon>
        <taxon>Dikarya</taxon>
        <taxon>Ascomycota</taxon>
        <taxon>Pezizomycotina</taxon>
        <taxon>Leotiomycetes</taxon>
        <taxon>Helotiales</taxon>
        <taxon>Lachnaceae</taxon>
        <taxon>Lachnellula</taxon>
    </lineage>
</organism>
<feature type="domain" description="EthD" evidence="3">
    <location>
        <begin position="20"/>
        <end position="74"/>
    </location>
</feature>
<reference evidence="4 5" key="1">
    <citation type="submission" date="2018-05" db="EMBL/GenBank/DDBJ databases">
        <title>Genome sequencing and assembly of the regulated plant pathogen Lachnellula willkommii and related sister species for the development of diagnostic species identification markers.</title>
        <authorList>
            <person name="Giroux E."/>
            <person name="Bilodeau G."/>
        </authorList>
    </citation>
    <scope>NUCLEOTIDE SEQUENCE [LARGE SCALE GENOMIC DNA]</scope>
    <source>
        <strain evidence="4 5">CBS 197.66</strain>
    </source>
</reference>
<comment type="similarity">
    <text evidence="1">Belongs to the tpcK family.</text>
</comment>
<proteinExistence type="inferred from homology"/>
<accession>A0A8H8RQD1</accession>
<dbReference type="EMBL" id="QGMJ01000239">
    <property type="protein sequence ID" value="TVY39222.1"/>
    <property type="molecule type" value="Genomic_DNA"/>
</dbReference>
<dbReference type="Pfam" id="PF07110">
    <property type="entry name" value="EthD"/>
    <property type="match status" value="1"/>
</dbReference>
<feature type="region of interest" description="Disordered" evidence="2">
    <location>
        <begin position="1"/>
        <end position="20"/>
    </location>
</feature>
<evidence type="ECO:0000256" key="1">
    <source>
        <dbReference type="ARBA" id="ARBA00005986"/>
    </source>
</evidence>
<keyword evidence="5" id="KW-1185">Reference proteome</keyword>
<evidence type="ECO:0000259" key="3">
    <source>
        <dbReference type="Pfam" id="PF07110"/>
    </source>
</evidence>
<dbReference type="GO" id="GO:0016491">
    <property type="term" value="F:oxidoreductase activity"/>
    <property type="evidence" value="ECO:0007669"/>
    <property type="project" value="InterPro"/>
</dbReference>
<dbReference type="AlphaFoldDB" id="A0A8H8RQD1"/>
<evidence type="ECO:0000313" key="5">
    <source>
        <dbReference type="Proteomes" id="UP000462212"/>
    </source>
</evidence>